<evidence type="ECO:0000313" key="3">
    <source>
        <dbReference type="Proteomes" id="UP000187203"/>
    </source>
</evidence>
<dbReference type="STRING" id="93759.A0A1R3JA87"/>
<dbReference type="EMBL" id="AWUE01016426">
    <property type="protein sequence ID" value="OMO91753.1"/>
    <property type="molecule type" value="Genomic_DNA"/>
</dbReference>
<dbReference type="OrthoDB" id="1305878at2759"/>
<dbReference type="GO" id="GO:0004842">
    <property type="term" value="F:ubiquitin-protein transferase activity"/>
    <property type="evidence" value="ECO:0007669"/>
    <property type="project" value="InterPro"/>
</dbReference>
<name>A0A1R3JA87_9ROSI</name>
<gene>
    <name evidence="2" type="ORF">COLO4_18120</name>
</gene>
<dbReference type="InterPro" id="IPR044807">
    <property type="entry name" value="DRIP1-like"/>
</dbReference>
<dbReference type="PANTHER" id="PTHR46293">
    <property type="entry name" value="E3 UBIQUITIN PROTEIN LIGASE DRIP1"/>
    <property type="match status" value="1"/>
</dbReference>
<evidence type="ECO:0000256" key="1">
    <source>
        <dbReference type="SAM" id="MobiDB-lite"/>
    </source>
</evidence>
<sequence length="224" mass="24872">MQIFPLEKTEGSAASPGKAKDEETVAPTLTEAIRHDHDFGMSRETERFHDNLDVDGNASHLNQTEIKSPNLSINAINKQRKRRTKRKPCRFLTGQKENGPKTETAKEISKPGCSGLMRNGVALPQIPKPFISTKSGDFAVSFVNKYLARKLNLKHESEVEVMCLGHPLVPTLTLNSLIDMWLEAVSDMGPVLLNCNAENGDGGNFVMQLTYRRNKQSNLGLMKP</sequence>
<proteinExistence type="predicted"/>
<feature type="region of interest" description="Disordered" evidence="1">
    <location>
        <begin position="1"/>
        <end position="24"/>
    </location>
</feature>
<evidence type="ECO:0000313" key="2">
    <source>
        <dbReference type="EMBL" id="OMO91753.1"/>
    </source>
</evidence>
<accession>A0A1R3JA87</accession>
<reference evidence="3" key="1">
    <citation type="submission" date="2013-09" db="EMBL/GenBank/DDBJ databases">
        <title>Corchorus olitorius genome sequencing.</title>
        <authorList>
            <person name="Alam M."/>
            <person name="Haque M.S."/>
            <person name="Islam M.S."/>
            <person name="Emdad E.M."/>
            <person name="Islam M.M."/>
            <person name="Ahmed B."/>
            <person name="Halim A."/>
            <person name="Hossen Q.M.M."/>
            <person name="Hossain M.Z."/>
            <person name="Ahmed R."/>
            <person name="Khan M.M."/>
            <person name="Islam R."/>
            <person name="Rashid M.M."/>
            <person name="Khan S.A."/>
            <person name="Rahman M.S."/>
            <person name="Alam M."/>
            <person name="Yahiya A.S."/>
            <person name="Khan M.S."/>
            <person name="Azam M.S."/>
            <person name="Haque T."/>
            <person name="Lashkar M.Z.H."/>
            <person name="Akhand A.I."/>
            <person name="Morshed G."/>
            <person name="Roy S."/>
            <person name="Uddin K.S."/>
            <person name="Rabeya T."/>
            <person name="Hossain A.S."/>
            <person name="Chowdhury A."/>
            <person name="Snigdha A.R."/>
            <person name="Mortoza M.S."/>
            <person name="Matin S.A."/>
            <person name="Hoque S.M.E."/>
            <person name="Islam M.K."/>
            <person name="Roy D.K."/>
            <person name="Haider R."/>
            <person name="Moosa M.M."/>
            <person name="Elias S.M."/>
            <person name="Hasan A.M."/>
            <person name="Jahan S."/>
            <person name="Shafiuddin M."/>
            <person name="Mahmood N."/>
            <person name="Shommy N.S."/>
        </authorList>
    </citation>
    <scope>NUCLEOTIDE SEQUENCE [LARGE SCALE GENOMIC DNA]</scope>
    <source>
        <strain evidence="3">cv. O-4</strain>
    </source>
</reference>
<comment type="caution">
    <text evidence="2">The sequence shown here is derived from an EMBL/GenBank/DDBJ whole genome shotgun (WGS) entry which is preliminary data.</text>
</comment>
<protein>
    <submittedName>
        <fullName evidence="2">E3 ubiquitin protein ligase DRIP2-like protein</fullName>
    </submittedName>
</protein>
<dbReference type="Proteomes" id="UP000187203">
    <property type="component" value="Unassembled WGS sequence"/>
</dbReference>
<dbReference type="AlphaFoldDB" id="A0A1R3JA87"/>
<dbReference type="PANTHER" id="PTHR46293:SF9">
    <property type="entry name" value="E3 UBIQUITIN PROTEIN LIGASE DRIP1-LIKE"/>
    <property type="match status" value="1"/>
</dbReference>
<organism evidence="2 3">
    <name type="scientific">Corchorus olitorius</name>
    <dbReference type="NCBI Taxonomy" id="93759"/>
    <lineage>
        <taxon>Eukaryota</taxon>
        <taxon>Viridiplantae</taxon>
        <taxon>Streptophyta</taxon>
        <taxon>Embryophyta</taxon>
        <taxon>Tracheophyta</taxon>
        <taxon>Spermatophyta</taxon>
        <taxon>Magnoliopsida</taxon>
        <taxon>eudicotyledons</taxon>
        <taxon>Gunneridae</taxon>
        <taxon>Pentapetalae</taxon>
        <taxon>rosids</taxon>
        <taxon>malvids</taxon>
        <taxon>Malvales</taxon>
        <taxon>Malvaceae</taxon>
        <taxon>Grewioideae</taxon>
        <taxon>Apeibeae</taxon>
        <taxon>Corchorus</taxon>
    </lineage>
</organism>
<keyword evidence="3" id="KW-1185">Reference proteome</keyword>
<dbReference type="Gene3D" id="3.10.20.90">
    <property type="entry name" value="Phosphatidylinositol 3-kinase Catalytic Subunit, Chain A, domain 1"/>
    <property type="match status" value="1"/>
</dbReference>